<proteinExistence type="predicted"/>
<feature type="domain" description="UDP-glucose/GDP-mannose dehydrogenase C-terminal" evidence="1">
    <location>
        <begin position="23"/>
        <end position="110"/>
    </location>
</feature>
<reference evidence="2 3" key="1">
    <citation type="submission" date="2018-06" db="EMBL/GenBank/DDBJ databases">
        <authorList>
            <consortium name="Pathogen Informatics"/>
            <person name="Doyle S."/>
        </authorList>
    </citation>
    <scope>NUCLEOTIDE SEQUENCE [LARGE SCALE GENOMIC DNA]</scope>
    <source>
        <strain evidence="2 3">NCTC9601</strain>
    </source>
</reference>
<dbReference type="FunFam" id="3.40.50.720:FF:000297">
    <property type="entry name" value="UDP-glucose 6-dehydrogenase"/>
    <property type="match status" value="1"/>
</dbReference>
<dbReference type="SUPFAM" id="SSF52413">
    <property type="entry name" value="UDP-glucose/GDP-mannose dehydrogenase C-terminal domain"/>
    <property type="match status" value="1"/>
</dbReference>
<dbReference type="EMBL" id="UASN01000018">
    <property type="protein sequence ID" value="SPX55062.1"/>
    <property type="molecule type" value="Genomic_DNA"/>
</dbReference>
<name>A0A2X1QFA5_KLEPN</name>
<organism evidence="2 3">
    <name type="scientific">Klebsiella pneumoniae</name>
    <dbReference type="NCBI Taxonomy" id="573"/>
    <lineage>
        <taxon>Bacteria</taxon>
        <taxon>Pseudomonadati</taxon>
        <taxon>Pseudomonadota</taxon>
        <taxon>Gammaproteobacteria</taxon>
        <taxon>Enterobacterales</taxon>
        <taxon>Enterobacteriaceae</taxon>
        <taxon>Klebsiella/Raoultella group</taxon>
        <taxon>Klebsiella</taxon>
        <taxon>Klebsiella pneumoniae complex</taxon>
    </lineage>
</organism>
<dbReference type="SMART" id="SM00984">
    <property type="entry name" value="UDPG_MGDP_dh_C"/>
    <property type="match status" value="1"/>
</dbReference>
<dbReference type="Gene3D" id="3.40.50.720">
    <property type="entry name" value="NAD(P)-binding Rossmann-like Domain"/>
    <property type="match status" value="1"/>
</dbReference>
<evidence type="ECO:0000313" key="2">
    <source>
        <dbReference type="EMBL" id="SPX55062.1"/>
    </source>
</evidence>
<dbReference type="GO" id="GO:0003979">
    <property type="term" value="F:UDP-glucose 6-dehydrogenase activity"/>
    <property type="evidence" value="ECO:0007669"/>
    <property type="project" value="UniProtKB-EC"/>
</dbReference>
<dbReference type="Proteomes" id="UP000251123">
    <property type="component" value="Unassembled WGS sequence"/>
</dbReference>
<dbReference type="AlphaFoldDB" id="A0A2X1QFA5"/>
<dbReference type="InterPro" id="IPR014027">
    <property type="entry name" value="UDP-Glc/GDP-Man_DH_C"/>
</dbReference>
<dbReference type="Pfam" id="PF03720">
    <property type="entry name" value="UDPG_MGDP_dh_C"/>
    <property type="match status" value="1"/>
</dbReference>
<dbReference type="InterPro" id="IPR036220">
    <property type="entry name" value="UDP-Glc/GDP-Man_DH_C_sf"/>
</dbReference>
<dbReference type="PANTHER" id="PTHR43750">
    <property type="entry name" value="UDP-GLUCOSE 6-DEHYDROGENASE TUAD"/>
    <property type="match status" value="1"/>
</dbReference>
<gene>
    <name evidence="2" type="primary">ugd_3</name>
    <name evidence="2" type="ORF">NCTC9601_02229</name>
</gene>
<dbReference type="EC" id="1.1.1.22" evidence="2"/>
<sequence>MPTVPVKDFIADSILARKPKVVGVYRLIMKSGSDNFRASSIQGIMKRIKAKGIPVIIYEPVMQEDEFFNSRVVRDLNAFKQEADVIISNRMAEELADVADKVYTRDLFGND</sequence>
<protein>
    <submittedName>
        <fullName evidence="2">UDP-glucose dehydrogenase</fullName>
        <ecNumber evidence="2">1.1.1.22</ecNumber>
    </submittedName>
</protein>
<evidence type="ECO:0000259" key="1">
    <source>
        <dbReference type="SMART" id="SM00984"/>
    </source>
</evidence>
<accession>A0A2X1QFA5</accession>
<dbReference type="GO" id="GO:0051287">
    <property type="term" value="F:NAD binding"/>
    <property type="evidence" value="ECO:0007669"/>
    <property type="project" value="InterPro"/>
</dbReference>
<keyword evidence="2" id="KW-0560">Oxidoreductase</keyword>
<evidence type="ECO:0000313" key="3">
    <source>
        <dbReference type="Proteomes" id="UP000251123"/>
    </source>
</evidence>
<dbReference type="PANTHER" id="PTHR43750:SF2">
    <property type="entry name" value="UDP-GLUCOSE 6-DEHYDROGENASE"/>
    <property type="match status" value="1"/>
</dbReference>